<dbReference type="RefSeq" id="WP_330485594.1">
    <property type="nucleotide sequence ID" value="NZ_JAZBJZ010000115.1"/>
</dbReference>
<dbReference type="Proteomes" id="UP001333818">
    <property type="component" value="Unassembled WGS sequence"/>
</dbReference>
<reference evidence="1" key="1">
    <citation type="submission" date="2024-01" db="EMBL/GenBank/DDBJ databases">
        <title>Bank of Algae and Cyanobacteria of the Azores (BACA) strain genomes.</title>
        <authorList>
            <person name="Luz R."/>
            <person name="Cordeiro R."/>
            <person name="Fonseca A."/>
            <person name="Goncalves V."/>
        </authorList>
    </citation>
    <scope>NUCLEOTIDE SEQUENCE</scope>
    <source>
        <strain evidence="1">BACA0141</strain>
    </source>
</reference>
<accession>A0AAW9PXC7</accession>
<dbReference type="AlphaFoldDB" id="A0AAW9PXC7"/>
<comment type="caution">
    <text evidence="1">The sequence shown here is derived from an EMBL/GenBank/DDBJ whole genome shotgun (WGS) entry which is preliminary data.</text>
</comment>
<evidence type="ECO:0000313" key="1">
    <source>
        <dbReference type="EMBL" id="MEE3719157.1"/>
    </source>
</evidence>
<evidence type="ECO:0000313" key="2">
    <source>
        <dbReference type="Proteomes" id="UP001333818"/>
    </source>
</evidence>
<name>A0AAW9PXC7_9CYAN</name>
<sequence>MSPLPITERDLRCYALKEPCDRHAPKFLTLLCVARMEAIEFTFELWLHKTTFLQNFLPQNSWKIAQKR</sequence>
<gene>
    <name evidence="1" type="ORF">V2H45_20640</name>
</gene>
<dbReference type="EMBL" id="JAZBJZ010000115">
    <property type="protein sequence ID" value="MEE3719157.1"/>
    <property type="molecule type" value="Genomic_DNA"/>
</dbReference>
<organism evidence="1 2">
    <name type="scientific">Tumidithrix elongata BACA0141</name>
    <dbReference type="NCBI Taxonomy" id="2716417"/>
    <lineage>
        <taxon>Bacteria</taxon>
        <taxon>Bacillati</taxon>
        <taxon>Cyanobacteriota</taxon>
        <taxon>Cyanophyceae</taxon>
        <taxon>Pseudanabaenales</taxon>
        <taxon>Pseudanabaenaceae</taxon>
        <taxon>Tumidithrix</taxon>
        <taxon>Tumidithrix elongata</taxon>
    </lineage>
</organism>
<protein>
    <submittedName>
        <fullName evidence="1">Uncharacterized protein</fullName>
    </submittedName>
</protein>
<proteinExistence type="predicted"/>
<keyword evidence="2" id="KW-1185">Reference proteome</keyword>